<feature type="non-terminal residue" evidence="2">
    <location>
        <position position="39"/>
    </location>
</feature>
<comment type="caution">
    <text evidence="2">The sequence shown here is derived from an EMBL/GenBank/DDBJ whole genome shotgun (WGS) entry which is preliminary data.</text>
</comment>
<organism evidence="2 3">
    <name type="scientific">Trifolium medium</name>
    <dbReference type="NCBI Taxonomy" id="97028"/>
    <lineage>
        <taxon>Eukaryota</taxon>
        <taxon>Viridiplantae</taxon>
        <taxon>Streptophyta</taxon>
        <taxon>Embryophyta</taxon>
        <taxon>Tracheophyta</taxon>
        <taxon>Spermatophyta</taxon>
        <taxon>Magnoliopsida</taxon>
        <taxon>eudicotyledons</taxon>
        <taxon>Gunneridae</taxon>
        <taxon>Pentapetalae</taxon>
        <taxon>rosids</taxon>
        <taxon>fabids</taxon>
        <taxon>Fabales</taxon>
        <taxon>Fabaceae</taxon>
        <taxon>Papilionoideae</taxon>
        <taxon>50 kb inversion clade</taxon>
        <taxon>NPAAA clade</taxon>
        <taxon>Hologalegina</taxon>
        <taxon>IRL clade</taxon>
        <taxon>Trifolieae</taxon>
        <taxon>Trifolium</taxon>
    </lineage>
</organism>
<feature type="transmembrane region" description="Helical" evidence="1">
    <location>
        <begin position="12"/>
        <end position="36"/>
    </location>
</feature>
<sequence length="39" mass="4471">MSVSYQDFNGILQVDALFCHVTVSFMLHAVLAFVLVRLW</sequence>
<dbReference type="AlphaFoldDB" id="A0A392URB6"/>
<keyword evidence="3" id="KW-1185">Reference proteome</keyword>
<evidence type="ECO:0000256" key="1">
    <source>
        <dbReference type="SAM" id="Phobius"/>
    </source>
</evidence>
<evidence type="ECO:0000313" key="2">
    <source>
        <dbReference type="EMBL" id="MCI78568.1"/>
    </source>
</evidence>
<name>A0A392URB6_9FABA</name>
<gene>
    <name evidence="2" type="ORF">A2U01_0099838</name>
</gene>
<keyword evidence="1" id="KW-0472">Membrane</keyword>
<keyword evidence="1" id="KW-0812">Transmembrane</keyword>
<accession>A0A392URB6</accession>
<dbReference type="Proteomes" id="UP000265520">
    <property type="component" value="Unassembled WGS sequence"/>
</dbReference>
<dbReference type="EMBL" id="LXQA010953607">
    <property type="protein sequence ID" value="MCI78568.1"/>
    <property type="molecule type" value="Genomic_DNA"/>
</dbReference>
<protein>
    <submittedName>
        <fullName evidence="2">Uncharacterized protein</fullName>
    </submittedName>
</protein>
<keyword evidence="1" id="KW-1133">Transmembrane helix</keyword>
<evidence type="ECO:0000313" key="3">
    <source>
        <dbReference type="Proteomes" id="UP000265520"/>
    </source>
</evidence>
<proteinExistence type="predicted"/>
<reference evidence="2 3" key="1">
    <citation type="journal article" date="2018" name="Front. Plant Sci.">
        <title>Red Clover (Trifolium pratense) and Zigzag Clover (T. medium) - A Picture of Genomic Similarities and Differences.</title>
        <authorList>
            <person name="Dluhosova J."/>
            <person name="Istvanek J."/>
            <person name="Nedelnik J."/>
            <person name="Repkova J."/>
        </authorList>
    </citation>
    <scope>NUCLEOTIDE SEQUENCE [LARGE SCALE GENOMIC DNA]</scope>
    <source>
        <strain evidence="3">cv. 10/8</strain>
        <tissue evidence="2">Leaf</tissue>
    </source>
</reference>